<evidence type="ECO:0000256" key="1">
    <source>
        <dbReference type="ARBA" id="ARBA00023002"/>
    </source>
</evidence>
<sequence>MYPFGGVEKLKIAYKRLLNELATLFRWLYALSFALPFAVVCEHYSSIRCSIMAKTGAAQYGHRRKVAWIQNEVRDYYLSHTSETVRDVQYGWTSITDNSPQLNKFPAFSRVQQLSDIIELDLTSEHVRVEPMIKVRDLLAVLIPAGYTLPVVPDSSDLTVYDLVNGCGVGPSGRKYGMFHHCCLSYEMVTCDGSLITASKVLIFSFLRNCSVCSLPCSS</sequence>
<dbReference type="InterPro" id="IPR040165">
    <property type="entry name" value="Diminuto-like"/>
</dbReference>
<dbReference type="Pfam" id="PF01565">
    <property type="entry name" value="FAD_binding_4"/>
    <property type="match status" value="1"/>
</dbReference>
<reference evidence="5 6" key="1">
    <citation type="submission" date="2024-08" db="EMBL/GenBank/DDBJ databases">
        <title>Gnathostoma spinigerum genome.</title>
        <authorList>
            <person name="Gonzalez-Bertolin B."/>
            <person name="Monzon S."/>
            <person name="Zaballos A."/>
            <person name="Jimenez P."/>
            <person name="Dekumyoy P."/>
            <person name="Varona S."/>
            <person name="Cuesta I."/>
            <person name="Sumanam S."/>
            <person name="Adisakwattana P."/>
            <person name="Gasser R.B."/>
            <person name="Hernandez-Gonzalez A."/>
            <person name="Young N.D."/>
            <person name="Perteguer M.J."/>
        </authorList>
    </citation>
    <scope>NUCLEOTIDE SEQUENCE [LARGE SCALE GENOMIC DNA]</scope>
    <source>
        <strain evidence="5">AL3</strain>
        <tissue evidence="5">Liver</tissue>
    </source>
</reference>
<dbReference type="PANTHER" id="PTHR10801:SF0">
    <property type="entry name" value="DELTA(24)-STEROL REDUCTASE"/>
    <property type="match status" value="1"/>
</dbReference>
<comment type="catalytic activity">
    <reaction evidence="2">
        <text>lanosterol + NADPH + H(+) = 24,25-dihydrolanosterol + NADP(+)</text>
        <dbReference type="Rhea" id="RHEA:33919"/>
        <dbReference type="ChEBI" id="CHEBI:15378"/>
        <dbReference type="ChEBI" id="CHEBI:16521"/>
        <dbReference type="ChEBI" id="CHEBI:28113"/>
        <dbReference type="ChEBI" id="CHEBI:57783"/>
        <dbReference type="ChEBI" id="CHEBI:58349"/>
    </reaction>
    <physiologicalReaction direction="left-to-right" evidence="2">
        <dbReference type="Rhea" id="RHEA:33920"/>
    </physiologicalReaction>
</comment>
<keyword evidence="1" id="KW-0560">Oxidoreductase</keyword>
<dbReference type="EMBL" id="JBGFUD010008964">
    <property type="protein sequence ID" value="MFH4982301.1"/>
    <property type="molecule type" value="Genomic_DNA"/>
</dbReference>
<protein>
    <recommendedName>
        <fullName evidence="4">FAD linked oxidase N-terminal domain-containing protein</fullName>
    </recommendedName>
</protein>
<accession>A0ABD6EXU6</accession>
<feature type="domain" description="FAD linked oxidase N-terminal" evidence="4">
    <location>
        <begin position="111"/>
        <end position="198"/>
    </location>
</feature>
<dbReference type="Gene3D" id="3.30.465.10">
    <property type="match status" value="1"/>
</dbReference>
<dbReference type="InterPro" id="IPR006094">
    <property type="entry name" value="Oxid_FAD_bind_N"/>
</dbReference>
<gene>
    <name evidence="5" type="ORF">AB6A40_009010</name>
</gene>
<dbReference type="AlphaFoldDB" id="A0ABD6EXU6"/>
<dbReference type="Proteomes" id="UP001608902">
    <property type="component" value="Unassembled WGS sequence"/>
</dbReference>
<evidence type="ECO:0000256" key="2">
    <source>
        <dbReference type="ARBA" id="ARBA00051033"/>
    </source>
</evidence>
<dbReference type="InterPro" id="IPR036318">
    <property type="entry name" value="FAD-bd_PCMH-like_sf"/>
</dbReference>
<keyword evidence="6" id="KW-1185">Reference proteome</keyword>
<name>A0ABD6EXU6_9BILA</name>
<comment type="catalytic activity">
    <reaction evidence="3">
        <text>5alpha-cholest-8-en-3beta-ol + NADP(+) = zymosterol + NADPH + H(+)</text>
        <dbReference type="Rhea" id="RHEA:36399"/>
        <dbReference type="ChEBI" id="CHEBI:15378"/>
        <dbReference type="ChEBI" id="CHEBI:16608"/>
        <dbReference type="ChEBI" id="CHEBI:18252"/>
        <dbReference type="ChEBI" id="CHEBI:57783"/>
        <dbReference type="ChEBI" id="CHEBI:58349"/>
        <dbReference type="EC" id="1.3.1.72"/>
    </reaction>
    <physiologicalReaction direction="right-to-left" evidence="3">
        <dbReference type="Rhea" id="RHEA:36401"/>
    </physiologicalReaction>
</comment>
<dbReference type="PANTHER" id="PTHR10801">
    <property type="entry name" value="24-DEHYDROCHOLESTEROL REDUCTASE"/>
    <property type="match status" value="1"/>
</dbReference>
<evidence type="ECO:0000256" key="3">
    <source>
        <dbReference type="ARBA" id="ARBA00052927"/>
    </source>
</evidence>
<dbReference type="InterPro" id="IPR016169">
    <property type="entry name" value="FAD-bd_PCMH_sub2"/>
</dbReference>
<proteinExistence type="predicted"/>
<evidence type="ECO:0000313" key="5">
    <source>
        <dbReference type="EMBL" id="MFH4982301.1"/>
    </source>
</evidence>
<dbReference type="SUPFAM" id="SSF56176">
    <property type="entry name" value="FAD-binding/transporter-associated domain-like"/>
    <property type="match status" value="1"/>
</dbReference>
<evidence type="ECO:0000259" key="4">
    <source>
        <dbReference type="Pfam" id="PF01565"/>
    </source>
</evidence>
<evidence type="ECO:0000313" key="6">
    <source>
        <dbReference type="Proteomes" id="UP001608902"/>
    </source>
</evidence>
<organism evidence="5 6">
    <name type="scientific">Gnathostoma spinigerum</name>
    <dbReference type="NCBI Taxonomy" id="75299"/>
    <lineage>
        <taxon>Eukaryota</taxon>
        <taxon>Metazoa</taxon>
        <taxon>Ecdysozoa</taxon>
        <taxon>Nematoda</taxon>
        <taxon>Chromadorea</taxon>
        <taxon>Rhabditida</taxon>
        <taxon>Spirurina</taxon>
        <taxon>Gnathostomatomorpha</taxon>
        <taxon>Gnathostomatoidea</taxon>
        <taxon>Gnathostomatidae</taxon>
        <taxon>Gnathostoma</taxon>
    </lineage>
</organism>
<comment type="caution">
    <text evidence="5">The sequence shown here is derived from an EMBL/GenBank/DDBJ whole genome shotgun (WGS) entry which is preliminary data.</text>
</comment>
<dbReference type="GO" id="GO:0050614">
    <property type="term" value="F:Delta24-sterol reductase activity"/>
    <property type="evidence" value="ECO:0007669"/>
    <property type="project" value="UniProtKB-EC"/>
</dbReference>